<protein>
    <recommendedName>
        <fullName evidence="1">SO2946-like C-terminal domain-containing protein</fullName>
    </recommendedName>
</protein>
<name>A0A5C8PBM3_9HYPH</name>
<comment type="caution">
    <text evidence="2">The sequence shown here is derived from an EMBL/GenBank/DDBJ whole genome shotgun (WGS) entry which is preliminary data.</text>
</comment>
<dbReference type="EMBL" id="VDUZ01000047">
    <property type="protein sequence ID" value="TXL71199.1"/>
    <property type="molecule type" value="Genomic_DNA"/>
</dbReference>
<feature type="domain" description="SO2946-like C-terminal" evidence="1">
    <location>
        <begin position="81"/>
        <end position="227"/>
    </location>
</feature>
<dbReference type="AlphaFoldDB" id="A0A5C8PBM3"/>
<accession>A0A5C8PBM3</accession>
<dbReference type="InterPro" id="IPR053978">
    <property type="entry name" value="SO2946-like_C"/>
</dbReference>
<dbReference type="Proteomes" id="UP000321638">
    <property type="component" value="Unassembled WGS sequence"/>
</dbReference>
<organism evidence="2 3">
    <name type="scientific">Vineibacter terrae</name>
    <dbReference type="NCBI Taxonomy" id="2586908"/>
    <lineage>
        <taxon>Bacteria</taxon>
        <taxon>Pseudomonadati</taxon>
        <taxon>Pseudomonadota</taxon>
        <taxon>Alphaproteobacteria</taxon>
        <taxon>Hyphomicrobiales</taxon>
        <taxon>Vineibacter</taxon>
    </lineage>
</organism>
<evidence type="ECO:0000313" key="3">
    <source>
        <dbReference type="Proteomes" id="UP000321638"/>
    </source>
</evidence>
<gene>
    <name evidence="2" type="ORF">FHP25_31310</name>
</gene>
<evidence type="ECO:0000259" key="1">
    <source>
        <dbReference type="Pfam" id="PF22237"/>
    </source>
</evidence>
<evidence type="ECO:0000313" key="2">
    <source>
        <dbReference type="EMBL" id="TXL71199.1"/>
    </source>
</evidence>
<sequence length="255" mass="27646">MADTKLSGLPRRESAVGDPFNDLHYIVLSEPAADADKERSVTPWDLYVGYERTTARFKTDLIVMDMPTYGNAGSSNQVDQNHQGIARIYGTNADDGGGFWGTYRGVCMQGGAIRLLFIVKTEDTLSTSGDRYIVQMGLPAEGDSQLNQEGIYVKYSDNVNGGRWQLVTRSGGVESTADTGVTVQADTWYRIQIDIAADASSASCTINGGSPVTVSTNVYDQDATLNVGFRKVSGTNERGLVVDFISFMKHLQAGR</sequence>
<reference evidence="2 3" key="1">
    <citation type="submission" date="2019-06" db="EMBL/GenBank/DDBJ databases">
        <title>New taxonomy in bacterial strain CC-CFT640, isolated from vineyard.</title>
        <authorList>
            <person name="Lin S.-Y."/>
            <person name="Tsai C.-F."/>
            <person name="Young C.-C."/>
        </authorList>
    </citation>
    <scope>NUCLEOTIDE SEQUENCE [LARGE SCALE GENOMIC DNA]</scope>
    <source>
        <strain evidence="2 3">CC-CFT640</strain>
    </source>
</reference>
<dbReference type="OrthoDB" id="7378048at2"/>
<dbReference type="RefSeq" id="WP_147850936.1">
    <property type="nucleotide sequence ID" value="NZ_VDUZ01000047.1"/>
</dbReference>
<proteinExistence type="predicted"/>
<keyword evidence="3" id="KW-1185">Reference proteome</keyword>
<dbReference type="Pfam" id="PF22237">
    <property type="entry name" value="SO2946-like_C"/>
    <property type="match status" value="1"/>
</dbReference>